<dbReference type="InterPro" id="IPR036691">
    <property type="entry name" value="Endo/exonu/phosph_ase_sf"/>
</dbReference>
<dbReference type="InterPro" id="IPR001878">
    <property type="entry name" value="Znf_CCHC"/>
</dbReference>
<dbReference type="GO" id="GO:0003676">
    <property type="term" value="F:nucleic acid binding"/>
    <property type="evidence" value="ECO:0007669"/>
    <property type="project" value="InterPro"/>
</dbReference>
<dbReference type="PROSITE" id="PS50158">
    <property type="entry name" value="ZF_CCHC"/>
    <property type="match status" value="1"/>
</dbReference>
<feature type="region of interest" description="Disordered" evidence="2">
    <location>
        <begin position="624"/>
        <end position="663"/>
    </location>
</feature>
<keyword evidence="1" id="KW-0862">Zinc</keyword>
<keyword evidence="5" id="KW-1185">Reference proteome</keyword>
<feature type="region of interest" description="Disordered" evidence="2">
    <location>
        <begin position="731"/>
        <end position="758"/>
    </location>
</feature>
<accession>A0A8H6Z821</accession>
<dbReference type="Proteomes" id="UP000620124">
    <property type="component" value="Unassembled WGS sequence"/>
</dbReference>
<feature type="compositionally biased region" description="Basic residues" evidence="2">
    <location>
        <begin position="1123"/>
        <end position="1134"/>
    </location>
</feature>
<name>A0A8H6Z821_9AGAR</name>
<dbReference type="Pfam" id="PF14529">
    <property type="entry name" value="Exo_endo_phos_2"/>
    <property type="match status" value="1"/>
</dbReference>
<dbReference type="SUPFAM" id="SSF56219">
    <property type="entry name" value="DNase I-like"/>
    <property type="match status" value="1"/>
</dbReference>
<dbReference type="GO" id="GO:0008270">
    <property type="term" value="F:zinc ion binding"/>
    <property type="evidence" value="ECO:0007669"/>
    <property type="project" value="UniProtKB-KW"/>
</dbReference>
<dbReference type="Gene3D" id="3.60.10.10">
    <property type="entry name" value="Endonuclease/exonuclease/phosphatase"/>
    <property type="match status" value="1"/>
</dbReference>
<dbReference type="GO" id="GO:0003824">
    <property type="term" value="F:catalytic activity"/>
    <property type="evidence" value="ECO:0007669"/>
    <property type="project" value="InterPro"/>
</dbReference>
<gene>
    <name evidence="4" type="ORF">MVEN_00123100</name>
</gene>
<evidence type="ECO:0000256" key="2">
    <source>
        <dbReference type="SAM" id="MobiDB-lite"/>
    </source>
</evidence>
<feature type="compositionally biased region" description="Low complexity" evidence="2">
    <location>
        <begin position="44"/>
        <end position="53"/>
    </location>
</feature>
<evidence type="ECO:0000313" key="4">
    <source>
        <dbReference type="EMBL" id="KAF7372602.1"/>
    </source>
</evidence>
<organism evidence="4 5">
    <name type="scientific">Mycena venus</name>
    <dbReference type="NCBI Taxonomy" id="2733690"/>
    <lineage>
        <taxon>Eukaryota</taxon>
        <taxon>Fungi</taxon>
        <taxon>Dikarya</taxon>
        <taxon>Basidiomycota</taxon>
        <taxon>Agaricomycotina</taxon>
        <taxon>Agaricomycetes</taxon>
        <taxon>Agaricomycetidae</taxon>
        <taxon>Agaricales</taxon>
        <taxon>Marasmiineae</taxon>
        <taxon>Mycenaceae</taxon>
        <taxon>Mycena</taxon>
    </lineage>
</organism>
<dbReference type="EMBL" id="JACAZI010000001">
    <property type="protein sequence ID" value="KAF7372602.1"/>
    <property type="molecule type" value="Genomic_DNA"/>
</dbReference>
<comment type="caution">
    <text evidence="4">The sequence shown here is derived from an EMBL/GenBank/DDBJ whole genome shotgun (WGS) entry which is preliminary data.</text>
</comment>
<evidence type="ECO:0000259" key="3">
    <source>
        <dbReference type="PROSITE" id="PS50158"/>
    </source>
</evidence>
<proteinExistence type="predicted"/>
<sequence>MTRSPLNPKGNDPQSSESEFDAHLDIEMNSVAPSSPPADHISRARPSASSSSPQPHDSDLMDIENTPLLFHRDPPLSPLESDAESSTSVHSESSRAHTPSDLNSDDGLLLAFDEVTDRDVPKTLEEMEQELDNMLVAEDEKTLWEFRNDILTEQDRDNIRAFKLYLISKMPRIAFAHMRHAFRHKMDISSHWAIIHRVAILTNVQPVWYHCCPNSCIAYTEPHSDLTHCPFRECKEPRFTESNQPRRLFCYLPIIPRLQGFFRNPRTIETLSYRHNYKHKPGEISDVFDGEHYRTLCRTKVTVDGKQLPHCYFSGKHDMALGICLDSYLLFGRMRKGPSATPILVENYNIRPEIRTHLPKHMSAGVIPGIPTYDCISESIFDLHAYTIFGMGDILAIEKMLNIKGHNAFCPCRSCKMKGVRNISRGDTIYYIPFVLPDVVSEPRRSWSMTNLPLRKHDDFIDVAARLEDLPTVTARKDLAFHEGIKGLPALRRVGSLDFARSFPWDIMHLFFENIVKNLIDLWRGNFKGLDVGSEDYEIAPEIWEEIWRETSEAVRDIPAQFVRSMTDAPRNFTAESWCFWFVYMAPILLRGRFKQQKYHDHLCNLTNIIKTCIAFTLTTMSGDPPAPDARTTRPTRATAPDTTSPALDWDPQSPEPSPVNTKDPRAIISAVRNILSKAVAAKKNLTKAAYADCFSYLDALDSLLSDGDHIASSLAAFKLRSLVLRLRPTRLPPPRPLAPPHPPPPPPPGPPPPRKNELVVSLDKQDELLSLPGAAIKEKLEAALIATGVPKLGEAKVRGVKVLGRSRLLVATEDEKTSALLRQAASHWTPKLSRSAQLIVPRYLVVVNSVPRTFKPDGPHAAQEIYAHNRGAVADPSVITEIRWLNPKALRDPNKKASSLLITLSDIVSADRCISQMLAIESSLCPTHQYEESPTQCYNCQQYGHTQHQCKEKTPTCARCSVYNRTDSDDGISPLDQHLRTINPLPENHSLAIFGDFNKHHTLWSGPLHPERTANCDSSLLIDVMRTNGLRQCIKAGTPTYYSPVHHTTSTIDLVFITEDTLGHLLEKCVVLPGHGSDHSLISCSFAIPLTHRTPLPPAATSVPPTGTPSLTSSKPTFAFTRSHRPPCARPRT</sequence>
<feature type="compositionally biased region" description="Polar residues" evidence="2">
    <location>
        <begin position="1104"/>
        <end position="1117"/>
    </location>
</feature>
<feature type="compositionally biased region" description="Low complexity" evidence="2">
    <location>
        <begin position="629"/>
        <end position="647"/>
    </location>
</feature>
<dbReference type="InterPro" id="IPR005135">
    <property type="entry name" value="Endo/exonuclease/phosphatase"/>
</dbReference>
<feature type="region of interest" description="Disordered" evidence="2">
    <location>
        <begin position="1"/>
        <end position="105"/>
    </location>
</feature>
<dbReference type="OrthoDB" id="3242924at2759"/>
<feature type="region of interest" description="Disordered" evidence="2">
    <location>
        <begin position="1098"/>
        <end position="1134"/>
    </location>
</feature>
<evidence type="ECO:0000313" key="5">
    <source>
        <dbReference type="Proteomes" id="UP000620124"/>
    </source>
</evidence>
<keyword evidence="1" id="KW-0479">Metal-binding</keyword>
<protein>
    <recommendedName>
        <fullName evidence="3">CCHC-type domain-containing protein</fullName>
    </recommendedName>
</protein>
<evidence type="ECO:0000256" key="1">
    <source>
        <dbReference type="PROSITE-ProRule" id="PRU00047"/>
    </source>
</evidence>
<feature type="domain" description="CCHC-type" evidence="3">
    <location>
        <begin position="938"/>
        <end position="953"/>
    </location>
</feature>
<reference evidence="4" key="1">
    <citation type="submission" date="2020-05" db="EMBL/GenBank/DDBJ databases">
        <title>Mycena genomes resolve the evolution of fungal bioluminescence.</title>
        <authorList>
            <person name="Tsai I.J."/>
        </authorList>
    </citation>
    <scope>NUCLEOTIDE SEQUENCE</scope>
    <source>
        <strain evidence="4">CCC161011</strain>
    </source>
</reference>
<dbReference type="AlphaFoldDB" id="A0A8H6Z821"/>
<feature type="compositionally biased region" description="Pro residues" evidence="2">
    <location>
        <begin position="731"/>
        <end position="754"/>
    </location>
</feature>
<keyword evidence="1" id="KW-0863">Zinc-finger</keyword>